<evidence type="ECO:0000313" key="2">
    <source>
        <dbReference type="Proteomes" id="UP000724584"/>
    </source>
</evidence>
<name>A0ACB7P9N1_9PEZI</name>
<keyword evidence="2" id="KW-1185">Reference proteome</keyword>
<sequence>MSLGTYRRICQSSALSRFGFNDGVKNMGDEPEMCLFTRHACGCHMPFRLSLRFWRCVVEGVRDGVVSSRGICLRRRQRPGVVRSRSSPGARQVGCWLSGALTQWLWVRRRSCSRAIKSRKSVGCPFWRIQKECALSAHSSRLRPLLVLCCWNARVHILCSCLIRPLTPFGNLGAGFKGKRRRPRHGRRRVASSTSSASRTGSCLCQVKAKACRVRYSSALAERRPRVVASVAGWPHGGRAAEVGEDTGRSERLPDNEGGTTLHEPVSTGSPPGETSFQAVP</sequence>
<protein>
    <submittedName>
        <fullName evidence="1">Uncharacterized protein</fullName>
    </submittedName>
</protein>
<accession>A0ACB7P9N1</accession>
<organism evidence="1 2">
    <name type="scientific">Chaetomium tenue</name>
    <dbReference type="NCBI Taxonomy" id="1854479"/>
    <lineage>
        <taxon>Eukaryota</taxon>
        <taxon>Fungi</taxon>
        <taxon>Dikarya</taxon>
        <taxon>Ascomycota</taxon>
        <taxon>Pezizomycotina</taxon>
        <taxon>Sordariomycetes</taxon>
        <taxon>Sordariomycetidae</taxon>
        <taxon>Sordariales</taxon>
        <taxon>Chaetomiaceae</taxon>
        <taxon>Chaetomium</taxon>
    </lineage>
</organism>
<comment type="caution">
    <text evidence="1">The sequence shown here is derived from an EMBL/GenBank/DDBJ whole genome shotgun (WGS) entry which is preliminary data.</text>
</comment>
<proteinExistence type="predicted"/>
<reference evidence="1 2" key="1">
    <citation type="journal article" date="2021" name="Nat. Commun.">
        <title>Genetic determinants of endophytism in the Arabidopsis root mycobiome.</title>
        <authorList>
            <person name="Mesny F."/>
            <person name="Miyauchi S."/>
            <person name="Thiergart T."/>
            <person name="Pickel B."/>
            <person name="Atanasova L."/>
            <person name="Karlsson M."/>
            <person name="Huettel B."/>
            <person name="Barry K.W."/>
            <person name="Haridas S."/>
            <person name="Chen C."/>
            <person name="Bauer D."/>
            <person name="Andreopoulos W."/>
            <person name="Pangilinan J."/>
            <person name="LaButti K."/>
            <person name="Riley R."/>
            <person name="Lipzen A."/>
            <person name="Clum A."/>
            <person name="Drula E."/>
            <person name="Henrissat B."/>
            <person name="Kohler A."/>
            <person name="Grigoriev I.V."/>
            <person name="Martin F.M."/>
            <person name="Hacquard S."/>
        </authorList>
    </citation>
    <scope>NUCLEOTIDE SEQUENCE [LARGE SCALE GENOMIC DNA]</scope>
    <source>
        <strain evidence="1 2">MPI-SDFR-AT-0079</strain>
    </source>
</reference>
<dbReference type="Proteomes" id="UP000724584">
    <property type="component" value="Unassembled WGS sequence"/>
</dbReference>
<evidence type="ECO:0000313" key="1">
    <source>
        <dbReference type="EMBL" id="KAH6631856.1"/>
    </source>
</evidence>
<gene>
    <name evidence="1" type="ORF">F5144DRAFT_233803</name>
</gene>
<dbReference type="EMBL" id="JAGIZQ010000004">
    <property type="protein sequence ID" value="KAH6631856.1"/>
    <property type="molecule type" value="Genomic_DNA"/>
</dbReference>